<dbReference type="EMBL" id="PYMA01000016">
    <property type="protein sequence ID" value="PSW16940.1"/>
    <property type="molecule type" value="Genomic_DNA"/>
</dbReference>
<keyword evidence="4" id="KW-0378">Hydrolase</keyword>
<dbReference type="AlphaFoldDB" id="A0A2T3NN72"/>
<proteinExistence type="inferred from homology"/>
<dbReference type="Gene3D" id="3.60.15.10">
    <property type="entry name" value="Ribonuclease Z/Hydroxyacylglutathione hydrolase-like"/>
    <property type="match status" value="1"/>
</dbReference>
<feature type="signal peptide" evidence="2">
    <location>
        <begin position="1"/>
        <end position="21"/>
    </location>
</feature>
<comment type="similarity">
    <text evidence="1">Belongs to the metallo-beta-lactamase superfamily. Class-B beta-lactamase family.</text>
</comment>
<protein>
    <submittedName>
        <fullName evidence="4">Zn-dependent hydrolase</fullName>
    </submittedName>
</protein>
<dbReference type="InterPro" id="IPR001279">
    <property type="entry name" value="Metallo-B-lactamas"/>
</dbReference>
<keyword evidence="2" id="KW-0732">Signal</keyword>
<dbReference type="PANTHER" id="PTHR42951">
    <property type="entry name" value="METALLO-BETA-LACTAMASE DOMAIN-CONTAINING"/>
    <property type="match status" value="1"/>
</dbReference>
<dbReference type="SMART" id="SM00849">
    <property type="entry name" value="Lactamase_B"/>
    <property type="match status" value="1"/>
</dbReference>
<comment type="caution">
    <text evidence="4">The sequence shown here is derived from an EMBL/GenBank/DDBJ whole genome shotgun (WGS) entry which is preliminary data.</text>
</comment>
<gene>
    <name evidence="4" type="ORF">C9I98_20580</name>
</gene>
<feature type="domain" description="Metallo-beta-lactamase" evidence="3">
    <location>
        <begin position="42"/>
        <end position="211"/>
    </location>
</feature>
<dbReference type="GO" id="GO:0016787">
    <property type="term" value="F:hydrolase activity"/>
    <property type="evidence" value="ECO:0007669"/>
    <property type="project" value="UniProtKB-KW"/>
</dbReference>
<organism evidence="4 5">
    <name type="scientific">Photobacterium sanctipauli</name>
    <dbReference type="NCBI Taxonomy" id="1342794"/>
    <lineage>
        <taxon>Bacteria</taxon>
        <taxon>Pseudomonadati</taxon>
        <taxon>Pseudomonadota</taxon>
        <taxon>Gammaproteobacteria</taxon>
        <taxon>Vibrionales</taxon>
        <taxon>Vibrionaceae</taxon>
        <taxon>Photobacterium</taxon>
    </lineage>
</organism>
<dbReference type="GO" id="GO:0017001">
    <property type="term" value="P:antibiotic catabolic process"/>
    <property type="evidence" value="ECO:0007669"/>
    <property type="project" value="UniProtKB-ARBA"/>
</dbReference>
<dbReference type="OrthoDB" id="9815874at2"/>
<keyword evidence="5" id="KW-1185">Reference proteome</keyword>
<dbReference type="RefSeq" id="WP_051902440.1">
    <property type="nucleotide sequence ID" value="NZ_JGVO01000772.1"/>
</dbReference>
<dbReference type="InterPro" id="IPR036866">
    <property type="entry name" value="RibonucZ/Hydroxyglut_hydro"/>
</dbReference>
<evidence type="ECO:0000313" key="5">
    <source>
        <dbReference type="Proteomes" id="UP000241771"/>
    </source>
</evidence>
<evidence type="ECO:0000256" key="2">
    <source>
        <dbReference type="SAM" id="SignalP"/>
    </source>
</evidence>
<dbReference type="SUPFAM" id="SSF56281">
    <property type="entry name" value="Metallo-hydrolase/oxidoreductase"/>
    <property type="match status" value="1"/>
</dbReference>
<evidence type="ECO:0000313" key="4">
    <source>
        <dbReference type="EMBL" id="PSW16940.1"/>
    </source>
</evidence>
<accession>A0A2T3NN72</accession>
<dbReference type="InterPro" id="IPR050855">
    <property type="entry name" value="NDM-1-like"/>
</dbReference>
<name>A0A2T3NN72_9GAMM</name>
<dbReference type="PANTHER" id="PTHR42951:SF4">
    <property type="entry name" value="ACYL-COENZYME A THIOESTERASE MBLAC2"/>
    <property type="match status" value="1"/>
</dbReference>
<evidence type="ECO:0000259" key="3">
    <source>
        <dbReference type="SMART" id="SM00849"/>
    </source>
</evidence>
<evidence type="ECO:0000256" key="1">
    <source>
        <dbReference type="ARBA" id="ARBA00005250"/>
    </source>
</evidence>
<feature type="chain" id="PRO_5015486183" evidence="2">
    <location>
        <begin position="22"/>
        <end position="289"/>
    </location>
</feature>
<sequence>MKFFKKMAIIFIATLSPTAFAQTKDSLVQELAENVYAVSLFNYTSLVVVGEEDVLISDTANSYRAKVLKSEIAKITDNPVKKIVLTHEHFDHVGGTKIFPDAEVIAHSNILEYEELDPLGMLPEVIHKTFEKSLTIEMGTTSVELHHFGAADGLAVAVIYLPKEKVAVSADMYVDEGLNPGVFLTDTNMLGSRALLTKLANWDLNYAINVHSKRLDLVPLVATQKFYDDLYDLVLPEIKAQLRADPSRLVPRILEMSETLKMPKYESWQNYQDLPVYIRKMSFAIIHGG</sequence>
<dbReference type="Pfam" id="PF00753">
    <property type="entry name" value="Lactamase_B"/>
    <property type="match status" value="1"/>
</dbReference>
<reference evidence="4 5" key="1">
    <citation type="submission" date="2018-01" db="EMBL/GenBank/DDBJ databases">
        <title>Whole genome sequencing of Histamine producing bacteria.</title>
        <authorList>
            <person name="Butler K."/>
        </authorList>
    </citation>
    <scope>NUCLEOTIDE SEQUENCE [LARGE SCALE GENOMIC DNA]</scope>
    <source>
        <strain evidence="4 5">DSM 100436</strain>
    </source>
</reference>
<dbReference type="Proteomes" id="UP000241771">
    <property type="component" value="Unassembled WGS sequence"/>
</dbReference>